<dbReference type="Proteomes" id="UP001219525">
    <property type="component" value="Unassembled WGS sequence"/>
</dbReference>
<gene>
    <name evidence="1" type="ORF">GGX14DRAFT_563958</name>
</gene>
<proteinExistence type="predicted"/>
<reference evidence="1" key="1">
    <citation type="submission" date="2023-03" db="EMBL/GenBank/DDBJ databases">
        <title>Massive genome expansion in bonnet fungi (Mycena s.s.) driven by repeated elements and novel gene families across ecological guilds.</title>
        <authorList>
            <consortium name="Lawrence Berkeley National Laboratory"/>
            <person name="Harder C.B."/>
            <person name="Miyauchi S."/>
            <person name="Viragh M."/>
            <person name="Kuo A."/>
            <person name="Thoen E."/>
            <person name="Andreopoulos B."/>
            <person name="Lu D."/>
            <person name="Skrede I."/>
            <person name="Drula E."/>
            <person name="Henrissat B."/>
            <person name="Morin E."/>
            <person name="Kohler A."/>
            <person name="Barry K."/>
            <person name="LaButti K."/>
            <person name="Morin E."/>
            <person name="Salamov A."/>
            <person name="Lipzen A."/>
            <person name="Mereny Z."/>
            <person name="Hegedus B."/>
            <person name="Baldrian P."/>
            <person name="Stursova M."/>
            <person name="Weitz H."/>
            <person name="Taylor A."/>
            <person name="Grigoriev I.V."/>
            <person name="Nagy L.G."/>
            <person name="Martin F."/>
            <person name="Kauserud H."/>
        </authorList>
    </citation>
    <scope>NUCLEOTIDE SEQUENCE</scope>
    <source>
        <strain evidence="1">9144</strain>
    </source>
</reference>
<protein>
    <submittedName>
        <fullName evidence="1">Uncharacterized protein</fullName>
    </submittedName>
</protein>
<keyword evidence="2" id="KW-1185">Reference proteome</keyword>
<evidence type="ECO:0000313" key="2">
    <source>
        <dbReference type="Proteomes" id="UP001219525"/>
    </source>
</evidence>
<sequence length="239" mass="27737">MASARQKRAYFETLNPAEVYWRDHHDWLKESGYQLRPRFRPGWIPSWKTDPKKLSVLCEDSWRPYNPSMEAVALHAATEVAAGGIKYIRSQRPEAQTTKWDRELSSAEAQIDSCITDSTPAAMLSDYDASIEEYTEIRDQMEELIVEHEHGKWNFWARFFKSRVLRHAGKKVRRIAARTSSGMTIRQRRCLLAHRDCVANGECARYSLDSRSQVNLPAEAHAAGMFRHPERWTRTKALQ</sequence>
<evidence type="ECO:0000313" key="1">
    <source>
        <dbReference type="EMBL" id="KAJ7212912.1"/>
    </source>
</evidence>
<name>A0AAD6VH38_9AGAR</name>
<comment type="caution">
    <text evidence="1">The sequence shown here is derived from an EMBL/GenBank/DDBJ whole genome shotgun (WGS) entry which is preliminary data.</text>
</comment>
<dbReference type="AlphaFoldDB" id="A0AAD6VH38"/>
<organism evidence="1 2">
    <name type="scientific">Mycena pura</name>
    <dbReference type="NCBI Taxonomy" id="153505"/>
    <lineage>
        <taxon>Eukaryota</taxon>
        <taxon>Fungi</taxon>
        <taxon>Dikarya</taxon>
        <taxon>Basidiomycota</taxon>
        <taxon>Agaricomycotina</taxon>
        <taxon>Agaricomycetes</taxon>
        <taxon>Agaricomycetidae</taxon>
        <taxon>Agaricales</taxon>
        <taxon>Marasmiineae</taxon>
        <taxon>Mycenaceae</taxon>
        <taxon>Mycena</taxon>
    </lineage>
</organism>
<dbReference type="EMBL" id="JARJCW010000022">
    <property type="protein sequence ID" value="KAJ7212912.1"/>
    <property type="molecule type" value="Genomic_DNA"/>
</dbReference>
<accession>A0AAD6VH38</accession>